<feature type="domain" description="Glycoamylase-like" evidence="2">
    <location>
        <begin position="627"/>
        <end position="710"/>
    </location>
</feature>
<proteinExistence type="predicted"/>
<reference evidence="3 4" key="1">
    <citation type="submission" date="2020-08" db="EMBL/GenBank/DDBJ databases">
        <title>Sphingobacterium sp. DN04309 isolated from aquaculture water.</title>
        <authorList>
            <person name="Zhang M."/>
        </authorList>
    </citation>
    <scope>NUCLEOTIDE SEQUENCE [LARGE SCALE GENOMIC DNA]</scope>
    <source>
        <strain evidence="3 4">DN04309</strain>
    </source>
</reference>
<evidence type="ECO:0000259" key="2">
    <source>
        <dbReference type="Pfam" id="PF10091"/>
    </source>
</evidence>
<dbReference type="Gene3D" id="1.50.10.140">
    <property type="match status" value="1"/>
</dbReference>
<feature type="chain" id="PRO_5047170187" description="Glycoamylase-like domain-containing protein" evidence="1">
    <location>
        <begin position="21"/>
        <end position="725"/>
    </location>
</feature>
<feature type="signal peptide" evidence="1">
    <location>
        <begin position="1"/>
        <end position="20"/>
    </location>
</feature>
<organism evidence="3 4">
    <name type="scientific">Sphingobacterium litopenaei</name>
    <dbReference type="NCBI Taxonomy" id="2763500"/>
    <lineage>
        <taxon>Bacteria</taxon>
        <taxon>Pseudomonadati</taxon>
        <taxon>Bacteroidota</taxon>
        <taxon>Sphingobacteriia</taxon>
        <taxon>Sphingobacteriales</taxon>
        <taxon>Sphingobacteriaceae</taxon>
        <taxon>Sphingobacterium</taxon>
    </lineage>
</organism>
<dbReference type="InterPro" id="IPR019282">
    <property type="entry name" value="Glycoamylase-like_cons_dom"/>
</dbReference>
<dbReference type="Pfam" id="PF10091">
    <property type="entry name" value="Glycoamylase"/>
    <property type="match status" value="1"/>
</dbReference>
<protein>
    <recommendedName>
        <fullName evidence="2">Glycoamylase-like domain-containing protein</fullName>
    </recommendedName>
</protein>
<evidence type="ECO:0000313" key="4">
    <source>
        <dbReference type="Proteomes" id="UP000651271"/>
    </source>
</evidence>
<dbReference type="Proteomes" id="UP000651271">
    <property type="component" value="Unassembled WGS sequence"/>
</dbReference>
<keyword evidence="4" id="KW-1185">Reference proteome</keyword>
<accession>A0ABR7YB47</accession>
<evidence type="ECO:0000256" key="1">
    <source>
        <dbReference type="SAM" id="SignalP"/>
    </source>
</evidence>
<dbReference type="EMBL" id="JACOIJ010000003">
    <property type="protein sequence ID" value="MBD1428522.1"/>
    <property type="molecule type" value="Genomic_DNA"/>
</dbReference>
<dbReference type="RefSeq" id="WP_190301390.1">
    <property type="nucleotide sequence ID" value="NZ_JACOIJ010000003.1"/>
</dbReference>
<sequence>MHFLRKVILFLALFPVAALADTYPEVVFDNSIVKGSYAKSQVSYSGQSWVENVNKHLLVSDTLFFTPGNALSLKYISANEGNWETSINYNRQKFNYTVDESDFLSIRIYINSPKTTVKDLPRVFIRQQHASSDTLSLEPYVVKLEHKKWLHVKVPVKKFHIRNKQAIVLGVGFAQNASSANTHHLLLDQLEFLPLKYSEIPLRSAAILSEATAYDRAVHLKWQLPLSPSIRYIKIYRAMDGKNFKAIGIRPVPMQSCLDMVPVIGQKYQYQISWVDYNYQESPLSTAKEVETSALGNDEILKLVQLANVNYFVENFDINSGMYMPFRSKNKVIVSTEETAGAILSLIVGVKNDFLTRQNALNRISKITFFLMRSQNKNGFFPSFYDARKGVPEYRNELAIYDVKATGAIMEALLIAREFFNENNDSEKDLRTRISQLYQQIKWNEITESNNLLKSKLALLDNEGAKNKALSGTHQAINTYLLAVGNNKYALPVETYTDAVYHKFENITVDTTQSINPYYFDEEIEQEDFQTLRKEHIVDTTIKVPVFSPKQEYGVNLAFGKLGNSLLELYKPFMTVRPSSINDSLTNWNEVLTNYTLYIKRRDNELGLGATNSDIWGYYKNFDNSGNSRINPAIGASSIFVDKDLGMQSIINLYKQYGDLLFSEFGFRSWLDLRNDDVSDEYISSNQAAIAVMIENAKTGFIWDLYEKIPELKPARESLFGNKKQ</sequence>
<gene>
    <name evidence="3" type="ORF">H8B04_02880</name>
</gene>
<evidence type="ECO:0000313" key="3">
    <source>
        <dbReference type="EMBL" id="MBD1428522.1"/>
    </source>
</evidence>
<comment type="caution">
    <text evidence="3">The sequence shown here is derived from an EMBL/GenBank/DDBJ whole genome shotgun (WGS) entry which is preliminary data.</text>
</comment>
<name>A0ABR7YB47_9SPHI</name>
<keyword evidence="1" id="KW-0732">Signal</keyword>